<evidence type="ECO:0000313" key="3">
    <source>
        <dbReference type="Proteomes" id="UP001144036"/>
    </source>
</evidence>
<dbReference type="Proteomes" id="UP001144036">
    <property type="component" value="Unassembled WGS sequence"/>
</dbReference>
<protein>
    <submittedName>
        <fullName evidence="2">Uncharacterized protein</fullName>
    </submittedName>
</protein>
<feature type="compositionally biased region" description="Basic and acidic residues" evidence="1">
    <location>
        <begin position="29"/>
        <end position="39"/>
    </location>
</feature>
<proteinExistence type="predicted"/>
<accession>A0ABT4SKS7</accession>
<evidence type="ECO:0000313" key="2">
    <source>
        <dbReference type="EMBL" id="MDA0637813.1"/>
    </source>
</evidence>
<sequence>MSGLLGLSQKGTSGSFLRELLPQSGGGSEPRRSESERSKNPPPEPPKTLPSGLRPKMPPEEERSL</sequence>
<dbReference type="RefSeq" id="WP_270158718.1">
    <property type="nucleotide sequence ID" value="NZ_JAPNNL010000180.1"/>
</dbReference>
<keyword evidence="3" id="KW-1185">Reference proteome</keyword>
<reference evidence="2" key="1">
    <citation type="submission" date="2022-11" db="EMBL/GenBank/DDBJ databases">
        <title>Nonomuraea corallina sp. nov., a new species of the genus Nonomuraea isolated from sea side sediment in Thai sea.</title>
        <authorList>
            <person name="Ngamcharungchit C."/>
            <person name="Matsumoto A."/>
            <person name="Suriyachadkun C."/>
            <person name="Panbangred W."/>
            <person name="Inahashi Y."/>
            <person name="Intra B."/>
        </authorList>
    </citation>
    <scope>NUCLEOTIDE SEQUENCE</scope>
    <source>
        <strain evidence="2">MCN248</strain>
    </source>
</reference>
<gene>
    <name evidence="2" type="ORF">OUY22_30760</name>
</gene>
<evidence type="ECO:0000256" key="1">
    <source>
        <dbReference type="SAM" id="MobiDB-lite"/>
    </source>
</evidence>
<comment type="caution">
    <text evidence="2">The sequence shown here is derived from an EMBL/GenBank/DDBJ whole genome shotgun (WGS) entry which is preliminary data.</text>
</comment>
<name>A0ABT4SKS7_9ACTN</name>
<organism evidence="2 3">
    <name type="scientific">Nonomuraea corallina</name>
    <dbReference type="NCBI Taxonomy" id="2989783"/>
    <lineage>
        <taxon>Bacteria</taxon>
        <taxon>Bacillati</taxon>
        <taxon>Actinomycetota</taxon>
        <taxon>Actinomycetes</taxon>
        <taxon>Streptosporangiales</taxon>
        <taxon>Streptosporangiaceae</taxon>
        <taxon>Nonomuraea</taxon>
    </lineage>
</organism>
<feature type="region of interest" description="Disordered" evidence="1">
    <location>
        <begin position="1"/>
        <end position="65"/>
    </location>
</feature>
<dbReference type="EMBL" id="JAPNNL010000180">
    <property type="protein sequence ID" value="MDA0637813.1"/>
    <property type="molecule type" value="Genomic_DNA"/>
</dbReference>